<evidence type="ECO:0000313" key="2">
    <source>
        <dbReference type="Proteomes" id="UP000309128"/>
    </source>
</evidence>
<dbReference type="OrthoDB" id="3549878at2"/>
<dbReference type="EMBL" id="VCKY01000170">
    <property type="protein sequence ID" value="TMR10970.1"/>
    <property type="molecule type" value="Genomic_DNA"/>
</dbReference>
<dbReference type="Proteomes" id="UP000309128">
    <property type="component" value="Unassembled WGS sequence"/>
</dbReference>
<evidence type="ECO:0000313" key="1">
    <source>
        <dbReference type="EMBL" id="TMR10970.1"/>
    </source>
</evidence>
<dbReference type="AlphaFoldDB" id="A0A5S4F4J5"/>
<gene>
    <name evidence="1" type="ORF">ETD86_37270</name>
</gene>
<name>A0A5S4F4J5_9ACTN</name>
<protein>
    <submittedName>
        <fullName evidence="1">Uncharacterized protein</fullName>
    </submittedName>
</protein>
<accession>A0A5S4F4J5</accession>
<dbReference type="RefSeq" id="WP_138671347.1">
    <property type="nucleotide sequence ID" value="NZ_VCKY01000170.1"/>
</dbReference>
<reference evidence="1 2" key="1">
    <citation type="submission" date="2019-05" db="EMBL/GenBank/DDBJ databases">
        <title>Draft genome sequence of Nonomuraea turkmeniaca DSM 43926.</title>
        <authorList>
            <person name="Saricaoglu S."/>
            <person name="Isik K."/>
        </authorList>
    </citation>
    <scope>NUCLEOTIDE SEQUENCE [LARGE SCALE GENOMIC DNA]</scope>
    <source>
        <strain evidence="1 2">DSM 43926</strain>
    </source>
</reference>
<comment type="caution">
    <text evidence="1">The sequence shown here is derived from an EMBL/GenBank/DDBJ whole genome shotgun (WGS) entry which is preliminary data.</text>
</comment>
<sequence length="135" mass="15009">MTSAPPEFVPFDAGHQQLMDHLDDLVAKVPGWYHVGRVSAYLHLYRYQLAGSERRSVSVEVPAGGTEDFADYRPFCAEAAHRINAVALGIPHETMHEAVHRLVRIAWRCEDDADHADIYAMATGRQAGSPPDRVT</sequence>
<keyword evidence="2" id="KW-1185">Reference proteome</keyword>
<proteinExistence type="predicted"/>
<organism evidence="1 2">
    <name type="scientific">Nonomuraea turkmeniaca</name>
    <dbReference type="NCBI Taxonomy" id="103838"/>
    <lineage>
        <taxon>Bacteria</taxon>
        <taxon>Bacillati</taxon>
        <taxon>Actinomycetota</taxon>
        <taxon>Actinomycetes</taxon>
        <taxon>Streptosporangiales</taxon>
        <taxon>Streptosporangiaceae</taxon>
        <taxon>Nonomuraea</taxon>
    </lineage>
</organism>